<dbReference type="Proteomes" id="UP001191082">
    <property type="component" value="Unassembled WGS sequence"/>
</dbReference>
<evidence type="ECO:0000313" key="1">
    <source>
        <dbReference type="EMBL" id="TMV07455.1"/>
    </source>
</evidence>
<keyword evidence="2" id="KW-1185">Reference proteome</keyword>
<dbReference type="SUPFAM" id="SSF82171">
    <property type="entry name" value="DPP6 N-terminal domain-like"/>
    <property type="match status" value="1"/>
</dbReference>
<evidence type="ECO:0008006" key="3">
    <source>
        <dbReference type="Google" id="ProtNLM"/>
    </source>
</evidence>
<comment type="caution">
    <text evidence="1">The sequence shown here is derived from an EMBL/GenBank/DDBJ whole genome shotgun (WGS) entry which is preliminary data.</text>
</comment>
<accession>A0ABY2WX93</accession>
<evidence type="ECO:0000313" key="2">
    <source>
        <dbReference type="Proteomes" id="UP001191082"/>
    </source>
</evidence>
<dbReference type="RefSeq" id="WP_138865931.1">
    <property type="nucleotide sequence ID" value="NZ_VCPC01000008.1"/>
</dbReference>
<organism evidence="1 2">
    <name type="scientific">Arenibacterium halophilum</name>
    <dbReference type="NCBI Taxonomy" id="2583821"/>
    <lineage>
        <taxon>Bacteria</taxon>
        <taxon>Pseudomonadati</taxon>
        <taxon>Pseudomonadota</taxon>
        <taxon>Alphaproteobacteria</taxon>
        <taxon>Rhodobacterales</taxon>
        <taxon>Paracoccaceae</taxon>
        <taxon>Arenibacterium</taxon>
    </lineage>
</organism>
<name>A0ABY2WX93_9RHOB</name>
<dbReference type="InterPro" id="IPR015943">
    <property type="entry name" value="WD40/YVTN_repeat-like_dom_sf"/>
</dbReference>
<sequence length="417" mass="46355">MTGQIVPPGTRRFGADGASHFFGYYNKSPWDPSGRWLLAHRSPLHGGALTGEEVAEIGLFDTEGDGAFQPLAQTQAWNWQMGAQLQWLGSAGRRIIFNTRDDTGRDPVFGTPFHARVLDIDTGATRDLPLPVYVVAPDGAAGYCVNYARLAHTHPTIGYFDGASVSAPSDCPETDGIFRMDNATGEIASVVSFAALARLDPRDSMQGAVHWASHLEVSPDGGRLLFLHRWTRRVEDETCFLHRLLTCNPDGTALRLLECSDHPLPQLDDTFDPEAVGLFDYEKSEYQISHPLWIDSERLIVWGPHDGVIGYHIYNDRSGEVRRIGDGSLNENGHMSFDPSGKWLLSDTYPDAETGLRDLFLWDDTDGKRLLARLLTDPALVKTDRCDLHPRWNQDGTQVCVDSVHEGWRAMYVLIAP</sequence>
<gene>
    <name evidence="1" type="ORF">FGK64_21560</name>
</gene>
<proteinExistence type="predicted"/>
<protein>
    <recommendedName>
        <fullName evidence="3">WD40 repeat protein</fullName>
    </recommendedName>
</protein>
<dbReference type="Gene3D" id="2.130.10.10">
    <property type="entry name" value="YVTN repeat-like/Quinoprotein amine dehydrogenase"/>
    <property type="match status" value="1"/>
</dbReference>
<dbReference type="EMBL" id="VCPC01000008">
    <property type="protein sequence ID" value="TMV07455.1"/>
    <property type="molecule type" value="Genomic_DNA"/>
</dbReference>
<reference evidence="1 2" key="1">
    <citation type="submission" date="2019-05" db="EMBL/GenBank/DDBJ databases">
        <title>Marivita sp. nov. isolated from sea sediment.</title>
        <authorList>
            <person name="Kim W."/>
        </authorList>
    </citation>
    <scope>NUCLEOTIDE SEQUENCE [LARGE SCALE GENOMIC DNA]</scope>
    <source>
        <strain evidence="1 2">CAU 1492</strain>
    </source>
</reference>